<dbReference type="EMBL" id="ADXJ01000081">
    <property type="protein sequence ID" value="EFS01604.1"/>
    <property type="molecule type" value="Genomic_DNA"/>
</dbReference>
<evidence type="ECO:0000313" key="1">
    <source>
        <dbReference type="EMBL" id="EFS01604.1"/>
    </source>
</evidence>
<dbReference type="AlphaFoldDB" id="E3ZL93"/>
<dbReference type="HOGENOM" id="CLU_3370031_0_0_9"/>
<accession>E3ZL93</accession>
<sequence length="34" mass="4062">RLLEEVLLLVRNQVELRCQIIRKIVLSIKNIKMS</sequence>
<dbReference type="Proteomes" id="UP000004302">
    <property type="component" value="Chromosome"/>
</dbReference>
<proteinExistence type="predicted"/>
<comment type="caution">
    <text evidence="1">The sequence shown here is derived from an EMBL/GenBank/DDBJ whole genome shotgun (WGS) entry which is preliminary data.</text>
</comment>
<name>E3ZL93_LISSE</name>
<organism evidence="1">
    <name type="scientific">Listeria seeligeri FSL N1-067</name>
    <dbReference type="NCBI Taxonomy" id="702453"/>
    <lineage>
        <taxon>Bacteria</taxon>
        <taxon>Bacillati</taxon>
        <taxon>Bacillota</taxon>
        <taxon>Bacilli</taxon>
        <taxon>Bacillales</taxon>
        <taxon>Listeriaceae</taxon>
        <taxon>Listeria</taxon>
    </lineage>
</organism>
<reference evidence="1" key="1">
    <citation type="journal article" date="2010" name="Microbiol. Resour. Announc.">
        <title>Comparative genomics of the bacterial genus Listeria: Genome evolution is characterized by limited gene acquisition and limited gene loss.</title>
        <authorList>
            <person name="den Bakker H.C."/>
            <person name="Cummings C.A."/>
            <person name="Ferreira V."/>
            <person name="Vatta P."/>
            <person name="Orsi R.H."/>
            <person name="Degoricija L."/>
            <person name="Barker M."/>
            <person name="Petrauskene O."/>
            <person name="Furtado M.R."/>
            <person name="Wiedmann M."/>
        </authorList>
    </citation>
    <scope>NUCLEOTIDE SEQUENCE [LARGE SCALE GENOMIC DNA]</scope>
    <source>
        <strain evidence="1">FSL N1-067</strain>
    </source>
</reference>
<feature type="non-terminal residue" evidence="1">
    <location>
        <position position="1"/>
    </location>
</feature>
<gene>
    <name evidence="1" type="ORF">NT03LS_0181a</name>
</gene>
<protein>
    <submittedName>
        <fullName evidence="1">Uncharacterized protein</fullName>
    </submittedName>
</protein>